<dbReference type="EMBL" id="JAPUUL010000182">
    <property type="protein sequence ID" value="KAJ8132092.1"/>
    <property type="molecule type" value="Genomic_DNA"/>
</dbReference>
<name>A0ACC2JXP2_9PEZI</name>
<reference evidence="1" key="1">
    <citation type="submission" date="2022-12" db="EMBL/GenBank/DDBJ databases">
        <title>Genome Sequence of Lasiodiplodia mahajangana.</title>
        <authorList>
            <person name="Buettner E."/>
        </authorList>
    </citation>
    <scope>NUCLEOTIDE SEQUENCE</scope>
    <source>
        <strain evidence="1">VT137</strain>
    </source>
</reference>
<evidence type="ECO:0000313" key="1">
    <source>
        <dbReference type="EMBL" id="KAJ8132092.1"/>
    </source>
</evidence>
<evidence type="ECO:0000313" key="2">
    <source>
        <dbReference type="Proteomes" id="UP001153332"/>
    </source>
</evidence>
<accession>A0ACC2JXP2</accession>
<protein>
    <submittedName>
        <fullName evidence="1">Uncharacterized protein</fullName>
    </submittedName>
</protein>
<keyword evidence="2" id="KW-1185">Reference proteome</keyword>
<gene>
    <name evidence="1" type="ORF">O1611_g1533</name>
</gene>
<dbReference type="Proteomes" id="UP001153332">
    <property type="component" value="Unassembled WGS sequence"/>
</dbReference>
<sequence length="515" mass="55045">MEHQSTDAAQLNAMGYATSLPRRFTPLSLLGLAFNILNSWAVLSASLPLSLPSGGPSAAVWGLFLAGTGNLCLAISLAEFLSAYPTAGGQYHWLATISPRQYAPFLSWLSGWITVFGWIAVTASGSLLASQLIVGLVMSQEGRQPTNVHQFIAYISLTLIALVVNVWMSHHLPLLSKLALFWSLSGLVIIPLTTLTYNRTHWAELSFVFGGFINDSGWPDGVAWLLGSLQAGLALNGFDAVSHIIEEIPNAQAAGPKIMIGSVVLGIFTGFCFIVAILISSGGPDEIAGIIQSPLGPLMHILYTSTGDYRIATTLVFIVFTCLFFGTIAIMTTSSRMVFAFARDGGLPASHIFQHISKRHGIPVNGLCLSALMTGLLGCIFLVSATAFNAISSASVATLSLSYTLPIIVHCIQGRDKLPPRAFTLPPTVGWVVNIAGVAYGVLSSILFLLPSQLPITSRTMNYGQLALIAVFLLCVQTWISHGRHHYFGPAITQYISIPDSVIDDPDDNESAPSL</sequence>
<comment type="caution">
    <text evidence="1">The sequence shown here is derived from an EMBL/GenBank/DDBJ whole genome shotgun (WGS) entry which is preliminary data.</text>
</comment>
<organism evidence="1 2">
    <name type="scientific">Lasiodiplodia mahajangana</name>
    <dbReference type="NCBI Taxonomy" id="1108764"/>
    <lineage>
        <taxon>Eukaryota</taxon>
        <taxon>Fungi</taxon>
        <taxon>Dikarya</taxon>
        <taxon>Ascomycota</taxon>
        <taxon>Pezizomycotina</taxon>
        <taxon>Dothideomycetes</taxon>
        <taxon>Dothideomycetes incertae sedis</taxon>
        <taxon>Botryosphaeriales</taxon>
        <taxon>Botryosphaeriaceae</taxon>
        <taxon>Lasiodiplodia</taxon>
    </lineage>
</organism>
<proteinExistence type="predicted"/>